<dbReference type="Pfam" id="PF02631">
    <property type="entry name" value="RecX_HTH2"/>
    <property type="match status" value="1"/>
</dbReference>
<gene>
    <name evidence="5" type="primary">recX</name>
    <name evidence="9" type="ORF">KQI42_05330</name>
</gene>
<keyword evidence="10" id="KW-1185">Reference proteome</keyword>
<dbReference type="HAMAP" id="MF_01114">
    <property type="entry name" value="RecX"/>
    <property type="match status" value="1"/>
</dbReference>
<comment type="caution">
    <text evidence="9">The sequence shown here is derived from an EMBL/GenBank/DDBJ whole genome shotgun (WGS) entry which is preliminary data.</text>
</comment>
<dbReference type="Pfam" id="PF21981">
    <property type="entry name" value="RecX_HTH3"/>
    <property type="match status" value="1"/>
</dbReference>
<feature type="domain" description="RecX first three-helical" evidence="8">
    <location>
        <begin position="62"/>
        <end position="98"/>
    </location>
</feature>
<dbReference type="Pfam" id="PF21982">
    <property type="entry name" value="RecX_HTH1"/>
    <property type="match status" value="1"/>
</dbReference>
<keyword evidence="4 5" id="KW-0963">Cytoplasm</keyword>
<dbReference type="Proteomes" id="UP000749471">
    <property type="component" value="Unassembled WGS sequence"/>
</dbReference>
<evidence type="ECO:0000259" key="6">
    <source>
        <dbReference type="Pfam" id="PF02631"/>
    </source>
</evidence>
<dbReference type="EMBL" id="JAHLPM010000003">
    <property type="protein sequence ID" value="MBU5437420.1"/>
    <property type="molecule type" value="Genomic_DNA"/>
</dbReference>
<sequence>MKITNIEPQKNKDRVNIFIDNKFAFGISEEIRYKYGLSLDMEVDENFIENVIKGEELNRVINYALSLLSYRQRSKKEIFERLRQKGFEEEYISQAIDYSIKQGYLNDKAFAESFIKDKINLNKYGPNRIKYDLISKGISQDIIEEVLEIDKDEEYERALELAMKKFPSYKGQDKNSIYRKLGGFLQRKGYSYDIISKVLKEILKD</sequence>
<evidence type="ECO:0000256" key="5">
    <source>
        <dbReference type="HAMAP-Rule" id="MF_01114"/>
    </source>
</evidence>
<accession>A0ABS6E3D6</accession>
<evidence type="ECO:0000259" key="8">
    <source>
        <dbReference type="Pfam" id="PF21982"/>
    </source>
</evidence>
<dbReference type="InterPro" id="IPR053925">
    <property type="entry name" value="RecX_HTH_3rd"/>
</dbReference>
<proteinExistence type="inferred from homology"/>
<feature type="domain" description="RecX second three-helical" evidence="6">
    <location>
        <begin position="106"/>
        <end position="147"/>
    </location>
</feature>
<evidence type="ECO:0000313" key="9">
    <source>
        <dbReference type="EMBL" id="MBU5437420.1"/>
    </source>
</evidence>
<dbReference type="InterPro" id="IPR053926">
    <property type="entry name" value="RecX_HTH_1st"/>
</dbReference>
<evidence type="ECO:0000256" key="1">
    <source>
        <dbReference type="ARBA" id="ARBA00004496"/>
    </source>
</evidence>
<comment type="function">
    <text evidence="5">Modulates RecA activity.</text>
</comment>
<reference evidence="9 10" key="1">
    <citation type="submission" date="2021-06" db="EMBL/GenBank/DDBJ databases">
        <authorList>
            <person name="Sun Q."/>
            <person name="Li D."/>
        </authorList>
    </citation>
    <scope>NUCLEOTIDE SEQUENCE [LARGE SCALE GENOMIC DNA]</scope>
    <source>
        <strain evidence="9 10">MSJ-40</strain>
    </source>
</reference>
<evidence type="ECO:0000256" key="2">
    <source>
        <dbReference type="ARBA" id="ARBA00009695"/>
    </source>
</evidence>
<evidence type="ECO:0000313" key="10">
    <source>
        <dbReference type="Proteomes" id="UP000749471"/>
    </source>
</evidence>
<dbReference type="InterPro" id="IPR053924">
    <property type="entry name" value="RecX_HTH_2nd"/>
</dbReference>
<evidence type="ECO:0000259" key="7">
    <source>
        <dbReference type="Pfam" id="PF21981"/>
    </source>
</evidence>
<dbReference type="PANTHER" id="PTHR33602">
    <property type="entry name" value="REGULATORY PROTEIN RECX FAMILY PROTEIN"/>
    <property type="match status" value="1"/>
</dbReference>
<dbReference type="RefSeq" id="WP_216517496.1">
    <property type="nucleotide sequence ID" value="NZ_JAHLPM010000003.1"/>
</dbReference>
<dbReference type="InterPro" id="IPR003783">
    <property type="entry name" value="Regulatory_RecX"/>
</dbReference>
<name>A0ABS6E3D6_9FIRM</name>
<comment type="subcellular location">
    <subcellularLocation>
        <location evidence="1 5">Cytoplasm</location>
    </subcellularLocation>
</comment>
<dbReference type="PANTHER" id="PTHR33602:SF1">
    <property type="entry name" value="REGULATORY PROTEIN RECX FAMILY PROTEIN"/>
    <property type="match status" value="1"/>
</dbReference>
<organism evidence="9 10">
    <name type="scientific">Tissierella simiarum</name>
    <dbReference type="NCBI Taxonomy" id="2841534"/>
    <lineage>
        <taxon>Bacteria</taxon>
        <taxon>Bacillati</taxon>
        <taxon>Bacillota</taxon>
        <taxon>Tissierellia</taxon>
        <taxon>Tissierellales</taxon>
        <taxon>Tissierellaceae</taxon>
        <taxon>Tissierella</taxon>
    </lineage>
</organism>
<comment type="similarity">
    <text evidence="2 5">Belongs to the RecX family.</text>
</comment>
<feature type="domain" description="RecX third three-helical" evidence="7">
    <location>
        <begin position="152"/>
        <end position="199"/>
    </location>
</feature>
<evidence type="ECO:0000256" key="4">
    <source>
        <dbReference type="ARBA" id="ARBA00022490"/>
    </source>
</evidence>
<protein>
    <recommendedName>
        <fullName evidence="3 5">Regulatory protein RecX</fullName>
    </recommendedName>
</protein>
<evidence type="ECO:0000256" key="3">
    <source>
        <dbReference type="ARBA" id="ARBA00018111"/>
    </source>
</evidence>